<dbReference type="RefSeq" id="WP_073912664.1">
    <property type="nucleotide sequence ID" value="NZ_JAHBOM010000026.1"/>
</dbReference>
<proteinExistence type="predicted"/>
<accession>A0ABS6HYJ7</accession>
<evidence type="ECO:0000259" key="3">
    <source>
        <dbReference type="Pfam" id="PF11887"/>
    </source>
</evidence>
<dbReference type="PANTHER" id="PTHR33371">
    <property type="entry name" value="INTERMEMBRANE PHOSPHOLIPID TRANSPORT SYSTEM BINDING PROTEIN MLAD-RELATED"/>
    <property type="match status" value="1"/>
</dbReference>
<organism evidence="4 5">
    <name type="scientific">Mycolicibacterium goodii</name>
    <name type="common">Mycobacterium goodii</name>
    <dbReference type="NCBI Taxonomy" id="134601"/>
    <lineage>
        <taxon>Bacteria</taxon>
        <taxon>Bacillati</taxon>
        <taxon>Actinomycetota</taxon>
        <taxon>Actinomycetes</taxon>
        <taxon>Mycobacteriales</taxon>
        <taxon>Mycobacteriaceae</taxon>
        <taxon>Mycolicibacterium</taxon>
    </lineage>
</organism>
<reference evidence="4 5" key="1">
    <citation type="submission" date="2021-05" db="EMBL/GenBank/DDBJ databases">
        <title>Draft Genome Sequences of Clinical Respiratory Isolates of Mycobacterium goodii Recovered in Ireland.</title>
        <authorList>
            <person name="Flanagan P.R."/>
            <person name="Mok S."/>
            <person name="Roycroft E."/>
            <person name="Rogers T.R."/>
            <person name="Fitzgibbon M."/>
        </authorList>
    </citation>
    <scope>NUCLEOTIDE SEQUENCE [LARGE SCALE GENOMIC DNA]</scope>
    <source>
        <strain evidence="4 5">14IE55</strain>
    </source>
</reference>
<name>A0ABS6HYJ7_MYCGD</name>
<evidence type="ECO:0000259" key="2">
    <source>
        <dbReference type="Pfam" id="PF02470"/>
    </source>
</evidence>
<dbReference type="InterPro" id="IPR052336">
    <property type="entry name" value="MlaD_Phospholipid_Transporter"/>
</dbReference>
<gene>
    <name evidence="4" type="ORF">KL859_27075</name>
</gene>
<feature type="domain" description="Mammalian cell entry C-terminal" evidence="3">
    <location>
        <begin position="132"/>
        <end position="350"/>
    </location>
</feature>
<dbReference type="PANTHER" id="PTHR33371:SF19">
    <property type="entry name" value="MCE-FAMILY PROTEIN MCE4A"/>
    <property type="match status" value="1"/>
</dbReference>
<dbReference type="Pfam" id="PF02470">
    <property type="entry name" value="MlaD"/>
    <property type="match status" value="1"/>
</dbReference>
<feature type="transmembrane region" description="Helical" evidence="1">
    <location>
        <begin position="21"/>
        <end position="42"/>
    </location>
</feature>
<dbReference type="Pfam" id="PF11887">
    <property type="entry name" value="Mce4_CUP1"/>
    <property type="match status" value="1"/>
</dbReference>
<evidence type="ECO:0000256" key="1">
    <source>
        <dbReference type="SAM" id="Phobius"/>
    </source>
</evidence>
<keyword evidence="1" id="KW-0812">Transmembrane</keyword>
<dbReference type="EMBL" id="JAHBOM010000026">
    <property type="protein sequence ID" value="MBU8826522.1"/>
    <property type="molecule type" value="Genomic_DNA"/>
</dbReference>
<evidence type="ECO:0000313" key="4">
    <source>
        <dbReference type="EMBL" id="MBU8826522.1"/>
    </source>
</evidence>
<dbReference type="InterPro" id="IPR005693">
    <property type="entry name" value="Mce"/>
</dbReference>
<dbReference type="InterPro" id="IPR003399">
    <property type="entry name" value="Mce/MlaD"/>
</dbReference>
<dbReference type="Proteomes" id="UP000696413">
    <property type="component" value="Unassembled WGS sequence"/>
</dbReference>
<keyword evidence="1" id="KW-0472">Membrane</keyword>
<keyword evidence="1" id="KW-1133">Transmembrane helix</keyword>
<sequence length="406" mass="43272">MGDRRAPLNKNRTPPYKTAGVILAFTVAAALTLIWCQFRGFFSTSTELYVLTSRAGLSLDPGSKVTYNGVPIGRLRAVDAVTGSGKSPQARLELDIDPQYSNTLPRNVEVRLQATTAFGNKYVAFASPGDPSPQRLRPGDEINAVGITAEFNTLFETITAISGQIDPVKVNATLTAAAQALDGIGDRFGQSLVEGNDILADFVERMPDFRHDTRAIADLADTYANASADLWDGLASAVQSVRTINGQRINLDRALIAAVGYGDTAADSFERGGPYLVRGTQDLQSTSQLLNEYSPEFDCTFRGVVRAAPALAKAIGGNGYSLSGPGTLVGAANPYVYPDNLPRVNASGGPMGRPGCWQVTKDILPMPYLVLDTGASIAPYNHIGLNSPLVADYVWGRQLGEQTINP</sequence>
<comment type="caution">
    <text evidence="4">The sequence shown here is derived from an EMBL/GenBank/DDBJ whole genome shotgun (WGS) entry which is preliminary data.</text>
</comment>
<dbReference type="InterPro" id="IPR024516">
    <property type="entry name" value="Mce_C"/>
</dbReference>
<protein>
    <submittedName>
        <fullName evidence="4">MCE family protein</fullName>
    </submittedName>
</protein>
<feature type="domain" description="Mce/MlaD" evidence="2">
    <location>
        <begin position="46"/>
        <end position="126"/>
    </location>
</feature>
<keyword evidence="5" id="KW-1185">Reference proteome</keyword>
<dbReference type="NCBIfam" id="TIGR00996">
    <property type="entry name" value="Mtu_fam_mce"/>
    <property type="match status" value="1"/>
</dbReference>
<evidence type="ECO:0000313" key="5">
    <source>
        <dbReference type="Proteomes" id="UP000696413"/>
    </source>
</evidence>